<feature type="domain" description="Pseudouridine synthase RsuA/RluA-like" evidence="4">
    <location>
        <begin position="5"/>
        <end position="151"/>
    </location>
</feature>
<name>A0A1H6GRY3_MAGFU</name>
<protein>
    <recommendedName>
        <fullName evidence="3">Pseudouridine synthase</fullName>
        <ecNumber evidence="3">5.4.99.-</ecNumber>
    </recommendedName>
</protein>
<dbReference type="GO" id="GO:0009982">
    <property type="term" value="F:pseudouridine synthase activity"/>
    <property type="evidence" value="ECO:0007669"/>
    <property type="project" value="InterPro"/>
</dbReference>
<evidence type="ECO:0000256" key="3">
    <source>
        <dbReference type="RuleBase" id="RU003887"/>
    </source>
</evidence>
<dbReference type="PANTHER" id="PTHR47683:SF2">
    <property type="entry name" value="RNA-BINDING S4 DOMAIN-CONTAINING PROTEIN"/>
    <property type="match status" value="1"/>
</dbReference>
<dbReference type="EC" id="5.4.99.-" evidence="3"/>
<proteinExistence type="inferred from homology"/>
<dbReference type="GO" id="GO:0140098">
    <property type="term" value="F:catalytic activity, acting on RNA"/>
    <property type="evidence" value="ECO:0007669"/>
    <property type="project" value="UniProtKB-ARBA"/>
</dbReference>
<evidence type="ECO:0000313" key="6">
    <source>
        <dbReference type="Proteomes" id="UP000182983"/>
    </source>
</evidence>
<dbReference type="InterPro" id="IPR020094">
    <property type="entry name" value="TruA/RsuA/RluB/E/F_N"/>
</dbReference>
<dbReference type="InterPro" id="IPR018496">
    <property type="entry name" value="PsdUridine_synth_RsuA/RluB_CS"/>
</dbReference>
<dbReference type="RefSeq" id="WP_074764352.1">
    <property type="nucleotide sequence ID" value="NZ_FNWO01000001.1"/>
</dbReference>
<dbReference type="InterPro" id="IPR050343">
    <property type="entry name" value="RsuA_PseudoU_synthase"/>
</dbReference>
<dbReference type="GO" id="GO:0001522">
    <property type="term" value="P:pseudouridine synthesis"/>
    <property type="evidence" value="ECO:0007669"/>
    <property type="project" value="InterPro"/>
</dbReference>
<dbReference type="Gene3D" id="3.30.70.1560">
    <property type="entry name" value="Alpha-L RNA-binding motif"/>
    <property type="match status" value="1"/>
</dbReference>
<dbReference type="InterPro" id="IPR020103">
    <property type="entry name" value="PsdUridine_synth_cat_dom_sf"/>
</dbReference>
<dbReference type="PANTHER" id="PTHR47683">
    <property type="entry name" value="PSEUDOURIDINE SYNTHASE FAMILY PROTEIN-RELATED"/>
    <property type="match status" value="1"/>
</dbReference>
<organism evidence="5 6">
    <name type="scientific">Magnetospirillum fulvum</name>
    <name type="common">Rhodospirillum fulvum</name>
    <dbReference type="NCBI Taxonomy" id="1082"/>
    <lineage>
        <taxon>Bacteria</taxon>
        <taxon>Pseudomonadati</taxon>
        <taxon>Pseudomonadota</taxon>
        <taxon>Alphaproteobacteria</taxon>
        <taxon>Rhodospirillales</taxon>
        <taxon>Rhodospirillaceae</taxon>
        <taxon>Magnetospirillum</taxon>
    </lineage>
</organism>
<dbReference type="InterPro" id="IPR000748">
    <property type="entry name" value="PsdUridine_synth_RsuA/RluB/E/F"/>
</dbReference>
<dbReference type="GO" id="GO:0006364">
    <property type="term" value="P:rRNA processing"/>
    <property type="evidence" value="ECO:0007669"/>
    <property type="project" value="UniProtKB-ARBA"/>
</dbReference>
<keyword evidence="2 3" id="KW-0413">Isomerase</keyword>
<dbReference type="Pfam" id="PF00849">
    <property type="entry name" value="PseudoU_synth_2"/>
    <property type="match status" value="1"/>
</dbReference>
<dbReference type="InterPro" id="IPR006145">
    <property type="entry name" value="PsdUridine_synth_RsuA/RluA"/>
</dbReference>
<evidence type="ECO:0000259" key="4">
    <source>
        <dbReference type="Pfam" id="PF00849"/>
    </source>
</evidence>
<dbReference type="OrthoDB" id="9807213at2"/>
<dbReference type="Proteomes" id="UP000182983">
    <property type="component" value="Unassembled WGS sequence"/>
</dbReference>
<accession>A0A1H6GRY3</accession>
<evidence type="ECO:0000256" key="1">
    <source>
        <dbReference type="ARBA" id="ARBA00008348"/>
    </source>
</evidence>
<comment type="similarity">
    <text evidence="1 3">Belongs to the pseudouridine synthase RsuA family.</text>
</comment>
<sequence length="181" mass="20307">MPPRVILFNKPFDVLCQFTDREGGRRTLKDYIDQPGVYPAGRLDRDSEGLLVLSDSGPLIARIADPRHKMAKTYLAQVEGIPTEAALAALRQGVMLKDGPTRPAGARLIDEPEQLWPRDPPIRTRAAIPTRWVELVLREGRNRQVRRMTAAVGFPTLRLIRWAVGEWSLDGLAPGQWRGLP</sequence>
<dbReference type="SUPFAM" id="SSF55120">
    <property type="entry name" value="Pseudouridine synthase"/>
    <property type="match status" value="1"/>
</dbReference>
<dbReference type="AlphaFoldDB" id="A0A1H6GRY3"/>
<dbReference type="GO" id="GO:0003723">
    <property type="term" value="F:RNA binding"/>
    <property type="evidence" value="ECO:0007669"/>
    <property type="project" value="InterPro"/>
</dbReference>
<keyword evidence="6" id="KW-1185">Reference proteome</keyword>
<dbReference type="InterPro" id="IPR042092">
    <property type="entry name" value="PsdUridine_s_RsuA/RluB/E/F_cat"/>
</dbReference>
<dbReference type="PROSITE" id="PS01149">
    <property type="entry name" value="PSI_RSU"/>
    <property type="match status" value="1"/>
</dbReference>
<dbReference type="NCBIfam" id="TIGR00093">
    <property type="entry name" value="pseudouridine synthase"/>
    <property type="match status" value="1"/>
</dbReference>
<dbReference type="Gene3D" id="3.30.70.580">
    <property type="entry name" value="Pseudouridine synthase I, catalytic domain, N-terminal subdomain"/>
    <property type="match status" value="1"/>
</dbReference>
<gene>
    <name evidence="5" type="ORF">SAMN04244559_00029</name>
</gene>
<evidence type="ECO:0000313" key="5">
    <source>
        <dbReference type="EMBL" id="SEH24623.1"/>
    </source>
</evidence>
<reference evidence="6" key="1">
    <citation type="submission" date="2016-10" db="EMBL/GenBank/DDBJ databases">
        <authorList>
            <person name="Varghese N."/>
            <person name="Submissions S."/>
        </authorList>
    </citation>
    <scope>NUCLEOTIDE SEQUENCE [LARGE SCALE GENOMIC DNA]</scope>
    <source>
        <strain evidence="6">DSM 13234</strain>
    </source>
</reference>
<evidence type="ECO:0000256" key="2">
    <source>
        <dbReference type="ARBA" id="ARBA00023235"/>
    </source>
</evidence>
<dbReference type="EMBL" id="FNWO01000001">
    <property type="protein sequence ID" value="SEH24623.1"/>
    <property type="molecule type" value="Genomic_DNA"/>
</dbReference>